<dbReference type="PANTHER" id="PTHR36206:SF16">
    <property type="entry name" value="TRANSCRIPTION FACTOR DOMAIN-CONTAINING PROTEIN-RELATED"/>
    <property type="match status" value="1"/>
</dbReference>
<keyword evidence="3" id="KW-0805">Transcription regulation</keyword>
<keyword evidence="1" id="KW-0479">Metal-binding</keyword>
<evidence type="ECO:0000256" key="2">
    <source>
        <dbReference type="ARBA" id="ARBA00022833"/>
    </source>
</evidence>
<keyword evidence="6" id="KW-0539">Nucleus</keyword>
<keyword evidence="2" id="KW-0862">Zinc</keyword>
<keyword evidence="4" id="KW-0238">DNA-binding</keyword>
<protein>
    <submittedName>
        <fullName evidence="7">Uncharacterized protein</fullName>
    </submittedName>
</protein>
<gene>
    <name evidence="7" type="ORF">BDV35DRAFT_260019</name>
</gene>
<name>A0A5N6GSL8_ASPFL</name>
<dbReference type="GO" id="GO:0003677">
    <property type="term" value="F:DNA binding"/>
    <property type="evidence" value="ECO:0007669"/>
    <property type="project" value="UniProtKB-KW"/>
</dbReference>
<evidence type="ECO:0000313" key="7">
    <source>
        <dbReference type="EMBL" id="KAB8245362.1"/>
    </source>
</evidence>
<dbReference type="PANTHER" id="PTHR36206">
    <property type="entry name" value="ASPERCRYPTIN BIOSYNTHESIS CLUSTER-SPECIFIC TRANSCRIPTION REGULATOR ATNN-RELATED"/>
    <property type="match status" value="1"/>
</dbReference>
<sequence length="345" mass="40114">MHGQYDPALLHLKQGLAILDESQRREEPAMVSTISVTPAKSLQVALTRFRDQSYFFGLNPTRSEIGDQVPQSEYGFKTLHDARNALDDVVRSLIVLMIAEKQLSPDDRQTNRLAALFKMKSDVKRDFTRYKTRLHYSESHSIPIQGRKDVRGLNILRLHHLNYFLVLESVQDDRSLLISYVDSFRQILDICEQIADSFQDERGCPSRPSLLLEMVVNASLFFVFWKCHDFSLRLRALKLLEEWPHREGPWDSLRLVIFAKQMLNLEFEMLASTSDPQAPMRLEISSLEVRENEKQNIVEYQIRGRRQELLDQRRVVLSDEEASGDSMLSFCLRTQRYIHSNGTLL</sequence>
<evidence type="ECO:0000256" key="1">
    <source>
        <dbReference type="ARBA" id="ARBA00022723"/>
    </source>
</evidence>
<accession>A0A5N6GSL8</accession>
<reference evidence="7" key="1">
    <citation type="submission" date="2019-04" db="EMBL/GenBank/DDBJ databases">
        <title>Friends and foes A comparative genomics study of 23 Aspergillus species from section Flavi.</title>
        <authorList>
            <consortium name="DOE Joint Genome Institute"/>
            <person name="Kjaerbolling I."/>
            <person name="Vesth T."/>
            <person name="Frisvad J.C."/>
            <person name="Nybo J.L."/>
            <person name="Theobald S."/>
            <person name="Kildgaard S."/>
            <person name="Isbrandt T."/>
            <person name="Kuo A."/>
            <person name="Sato A."/>
            <person name="Lyhne E.K."/>
            <person name="Kogle M.E."/>
            <person name="Wiebenga A."/>
            <person name="Kun R.S."/>
            <person name="Lubbers R.J."/>
            <person name="Makela M.R."/>
            <person name="Barry K."/>
            <person name="Chovatia M."/>
            <person name="Clum A."/>
            <person name="Daum C."/>
            <person name="Haridas S."/>
            <person name="He G."/>
            <person name="LaButti K."/>
            <person name="Lipzen A."/>
            <person name="Mondo S."/>
            <person name="Riley R."/>
            <person name="Salamov A."/>
            <person name="Simmons B.A."/>
            <person name="Magnuson J.K."/>
            <person name="Henrissat B."/>
            <person name="Mortensen U.H."/>
            <person name="Larsen T.O."/>
            <person name="Devries R.P."/>
            <person name="Grigoriev I.V."/>
            <person name="Machida M."/>
            <person name="Baker S.E."/>
            <person name="Andersen M.R."/>
        </authorList>
    </citation>
    <scope>NUCLEOTIDE SEQUENCE [LARGE SCALE GENOMIC DNA]</scope>
    <source>
        <strain evidence="7">CBS 121.62</strain>
    </source>
</reference>
<dbReference type="Proteomes" id="UP000325434">
    <property type="component" value="Unassembled WGS sequence"/>
</dbReference>
<organism evidence="7">
    <name type="scientific">Aspergillus flavus</name>
    <dbReference type="NCBI Taxonomy" id="5059"/>
    <lineage>
        <taxon>Eukaryota</taxon>
        <taxon>Fungi</taxon>
        <taxon>Dikarya</taxon>
        <taxon>Ascomycota</taxon>
        <taxon>Pezizomycotina</taxon>
        <taxon>Eurotiomycetes</taxon>
        <taxon>Eurotiomycetidae</taxon>
        <taxon>Eurotiales</taxon>
        <taxon>Aspergillaceae</taxon>
        <taxon>Aspergillus</taxon>
        <taxon>Aspergillus subgen. Circumdati</taxon>
    </lineage>
</organism>
<evidence type="ECO:0000256" key="6">
    <source>
        <dbReference type="ARBA" id="ARBA00023242"/>
    </source>
</evidence>
<dbReference type="InterPro" id="IPR052360">
    <property type="entry name" value="Transcr_Regulatory_Proteins"/>
</dbReference>
<evidence type="ECO:0000256" key="3">
    <source>
        <dbReference type="ARBA" id="ARBA00023015"/>
    </source>
</evidence>
<dbReference type="GO" id="GO:0046872">
    <property type="term" value="F:metal ion binding"/>
    <property type="evidence" value="ECO:0007669"/>
    <property type="project" value="UniProtKB-KW"/>
</dbReference>
<proteinExistence type="predicted"/>
<keyword evidence="5" id="KW-0804">Transcription</keyword>
<dbReference type="EMBL" id="ML734613">
    <property type="protein sequence ID" value="KAB8245362.1"/>
    <property type="molecule type" value="Genomic_DNA"/>
</dbReference>
<evidence type="ECO:0000256" key="5">
    <source>
        <dbReference type="ARBA" id="ARBA00023163"/>
    </source>
</evidence>
<evidence type="ECO:0000256" key="4">
    <source>
        <dbReference type="ARBA" id="ARBA00023125"/>
    </source>
</evidence>
<dbReference type="AlphaFoldDB" id="A0A5N6GSL8"/>